<reference evidence="2" key="1">
    <citation type="submission" date="2020-10" db="EMBL/GenBank/DDBJ databases">
        <authorList>
            <person name="Gilroy R."/>
        </authorList>
    </citation>
    <scope>NUCLEOTIDE SEQUENCE</scope>
    <source>
        <strain evidence="2">10669</strain>
    </source>
</reference>
<organism evidence="2 3">
    <name type="scientific">Candidatus Spyradosoma merdigallinarum</name>
    <dbReference type="NCBI Taxonomy" id="2840950"/>
    <lineage>
        <taxon>Bacteria</taxon>
        <taxon>Pseudomonadati</taxon>
        <taxon>Verrucomicrobiota</taxon>
        <taxon>Opitutia</taxon>
        <taxon>Opitutia incertae sedis</taxon>
        <taxon>Candidatus Spyradosoma</taxon>
    </lineage>
</organism>
<sequence length="249" mass="27923">MDGAFEISLGSAGTVCVAVERSRRMRRMTLRALPGGRAVVVVPEAMRGNVEEKARRFAEENALWLKRALAKIARRDVPATTTPAQFLRERPRLSAGGKDYALELGTASIEPFFVFRESSPVAVFCLRAESEDADAETLLRKFALRVLPPRALELARRCGVSTGTVSVRAQRSRWGSCSSEGALSLNWRLVLLPAELQDHVILHELAHRVHMDHSGEFWDLLNAWDPETGRHDRELSRRWAPLVFSMLPE</sequence>
<dbReference type="AlphaFoldDB" id="A0A9D1T2G0"/>
<comment type="caution">
    <text evidence="2">The sequence shown here is derived from an EMBL/GenBank/DDBJ whole genome shotgun (WGS) entry which is preliminary data.</text>
</comment>
<dbReference type="PANTHER" id="PTHR30399">
    <property type="entry name" value="UNCHARACTERIZED PROTEIN YGJP"/>
    <property type="match status" value="1"/>
</dbReference>
<dbReference type="Pfam" id="PF01863">
    <property type="entry name" value="YgjP-like"/>
    <property type="match status" value="1"/>
</dbReference>
<dbReference type="InterPro" id="IPR053136">
    <property type="entry name" value="UTP_pyrophosphatase-like"/>
</dbReference>
<accession>A0A9D1T2G0</accession>
<evidence type="ECO:0000313" key="3">
    <source>
        <dbReference type="Proteomes" id="UP000886812"/>
    </source>
</evidence>
<dbReference type="Gene3D" id="3.30.2010.10">
    <property type="entry name" value="Metalloproteases ('zincins'), catalytic domain"/>
    <property type="match status" value="1"/>
</dbReference>
<name>A0A9D1T2G0_9BACT</name>
<proteinExistence type="predicted"/>
<evidence type="ECO:0000259" key="1">
    <source>
        <dbReference type="Pfam" id="PF01863"/>
    </source>
</evidence>
<dbReference type="Proteomes" id="UP000886812">
    <property type="component" value="Unassembled WGS sequence"/>
</dbReference>
<protein>
    <submittedName>
        <fullName evidence="2">M48 family metallopeptidase</fullName>
    </submittedName>
</protein>
<reference evidence="2" key="2">
    <citation type="journal article" date="2021" name="PeerJ">
        <title>Extensive microbial diversity within the chicken gut microbiome revealed by metagenomics and culture.</title>
        <authorList>
            <person name="Gilroy R."/>
            <person name="Ravi A."/>
            <person name="Getino M."/>
            <person name="Pursley I."/>
            <person name="Horton D.L."/>
            <person name="Alikhan N.F."/>
            <person name="Baker D."/>
            <person name="Gharbi K."/>
            <person name="Hall N."/>
            <person name="Watson M."/>
            <person name="Adriaenssens E.M."/>
            <person name="Foster-Nyarko E."/>
            <person name="Jarju S."/>
            <person name="Secka A."/>
            <person name="Antonio M."/>
            <person name="Oren A."/>
            <person name="Chaudhuri R.R."/>
            <person name="La Ragione R."/>
            <person name="Hildebrand F."/>
            <person name="Pallen M.J."/>
        </authorList>
    </citation>
    <scope>NUCLEOTIDE SEQUENCE</scope>
    <source>
        <strain evidence="2">10669</strain>
    </source>
</reference>
<feature type="domain" description="YgjP-like metallopeptidase" evidence="1">
    <location>
        <begin position="26"/>
        <end position="237"/>
    </location>
</feature>
<dbReference type="InterPro" id="IPR002725">
    <property type="entry name" value="YgjP-like_metallopeptidase"/>
</dbReference>
<dbReference type="PANTHER" id="PTHR30399:SF1">
    <property type="entry name" value="UTP PYROPHOSPHATASE"/>
    <property type="match status" value="1"/>
</dbReference>
<evidence type="ECO:0000313" key="2">
    <source>
        <dbReference type="EMBL" id="HIV04706.1"/>
    </source>
</evidence>
<dbReference type="EMBL" id="DVOG01000159">
    <property type="protein sequence ID" value="HIV04706.1"/>
    <property type="molecule type" value="Genomic_DNA"/>
</dbReference>
<dbReference type="CDD" id="cd07344">
    <property type="entry name" value="M48_yhfN_like"/>
    <property type="match status" value="1"/>
</dbReference>
<gene>
    <name evidence="2" type="ORF">IAC75_06140</name>
</gene>